<evidence type="ECO:0000256" key="1">
    <source>
        <dbReference type="ARBA" id="ARBA00004651"/>
    </source>
</evidence>
<evidence type="ECO:0000256" key="4">
    <source>
        <dbReference type="ARBA" id="ARBA00022989"/>
    </source>
</evidence>
<dbReference type="EMBL" id="WTYE01000001">
    <property type="protein sequence ID" value="MXP31109.1"/>
    <property type="molecule type" value="Genomic_DNA"/>
</dbReference>
<accession>A0A845ANS4</accession>
<dbReference type="OrthoDB" id="9812647at2"/>
<feature type="transmembrane region" description="Helical" evidence="6">
    <location>
        <begin position="297"/>
        <end position="320"/>
    </location>
</feature>
<evidence type="ECO:0000256" key="3">
    <source>
        <dbReference type="ARBA" id="ARBA00022692"/>
    </source>
</evidence>
<keyword evidence="9" id="KW-1185">Reference proteome</keyword>
<keyword evidence="3 6" id="KW-0812">Transmembrane</keyword>
<dbReference type="RefSeq" id="WP_160778582.1">
    <property type="nucleotide sequence ID" value="NZ_BAAAZF010000001.1"/>
</dbReference>
<dbReference type="AlphaFoldDB" id="A0A845ANS4"/>
<feature type="transmembrane region" description="Helical" evidence="6">
    <location>
        <begin position="365"/>
        <end position="393"/>
    </location>
</feature>
<keyword evidence="2" id="KW-1003">Cell membrane</keyword>
<feature type="transmembrane region" description="Helical" evidence="6">
    <location>
        <begin position="413"/>
        <end position="431"/>
    </location>
</feature>
<feature type="transmembrane region" description="Helical" evidence="6">
    <location>
        <begin position="7"/>
        <end position="28"/>
    </location>
</feature>
<name>A0A845ANS4_9SPHN</name>
<dbReference type="InterPro" id="IPR050833">
    <property type="entry name" value="Poly_Biosynth_Transport"/>
</dbReference>
<feature type="transmembrane region" description="Helical" evidence="6">
    <location>
        <begin position="443"/>
        <end position="461"/>
    </location>
</feature>
<gene>
    <name evidence="7" type="ORF">GRI94_04635</name>
    <name evidence="8" type="ORF">GRI94_18725</name>
</gene>
<evidence type="ECO:0000256" key="5">
    <source>
        <dbReference type="ARBA" id="ARBA00023136"/>
    </source>
</evidence>
<feature type="transmembrane region" description="Helical" evidence="6">
    <location>
        <begin position="252"/>
        <end position="276"/>
    </location>
</feature>
<dbReference type="Proteomes" id="UP000446786">
    <property type="component" value="Unassembled WGS sequence"/>
</dbReference>
<feature type="transmembrane region" description="Helical" evidence="6">
    <location>
        <begin position="149"/>
        <end position="167"/>
    </location>
</feature>
<dbReference type="PANTHER" id="PTHR30250">
    <property type="entry name" value="PST FAMILY PREDICTED COLANIC ACID TRANSPORTER"/>
    <property type="match status" value="1"/>
</dbReference>
<dbReference type="PANTHER" id="PTHR30250:SF26">
    <property type="entry name" value="PSMA PROTEIN"/>
    <property type="match status" value="1"/>
</dbReference>
<evidence type="ECO:0000256" key="2">
    <source>
        <dbReference type="ARBA" id="ARBA00022475"/>
    </source>
</evidence>
<protein>
    <recommendedName>
        <fullName evidence="10">O-antigen/teichoic acid export membrane protein</fullName>
    </recommendedName>
</protein>
<evidence type="ECO:0000256" key="6">
    <source>
        <dbReference type="SAM" id="Phobius"/>
    </source>
</evidence>
<dbReference type="EMBL" id="WTYE01000001">
    <property type="protein sequence ID" value="MXP33869.1"/>
    <property type="molecule type" value="Genomic_DNA"/>
</dbReference>
<dbReference type="GO" id="GO:0005886">
    <property type="term" value="C:plasma membrane"/>
    <property type="evidence" value="ECO:0007669"/>
    <property type="project" value="UniProtKB-SubCell"/>
</dbReference>
<comment type="subcellular location">
    <subcellularLocation>
        <location evidence="1">Cell membrane</location>
        <topology evidence="1">Multi-pass membrane protein</topology>
    </subcellularLocation>
</comment>
<evidence type="ECO:0008006" key="10">
    <source>
        <dbReference type="Google" id="ProtNLM"/>
    </source>
</evidence>
<feature type="transmembrane region" description="Helical" evidence="6">
    <location>
        <begin position="82"/>
        <end position="101"/>
    </location>
</feature>
<proteinExistence type="predicted"/>
<comment type="caution">
    <text evidence="7">The sequence shown here is derived from an EMBL/GenBank/DDBJ whole genome shotgun (WGS) entry which is preliminary data.</text>
</comment>
<feature type="transmembrane region" description="Helical" evidence="6">
    <location>
        <begin position="121"/>
        <end position="137"/>
    </location>
</feature>
<keyword evidence="4 6" id="KW-1133">Transmembrane helix</keyword>
<reference evidence="7 9" key="1">
    <citation type="submission" date="2019-12" db="EMBL/GenBank/DDBJ databases">
        <title>Genomic-based taxomic classification of the family Erythrobacteraceae.</title>
        <authorList>
            <person name="Xu L."/>
        </authorList>
    </citation>
    <scope>NUCLEOTIDE SEQUENCE [LARGE SCALE GENOMIC DNA]</scope>
    <source>
        <strain evidence="7 9">JCM 16677</strain>
    </source>
</reference>
<keyword evidence="5 6" id="KW-0472">Membrane</keyword>
<feature type="transmembrane region" description="Helical" evidence="6">
    <location>
        <begin position="40"/>
        <end position="61"/>
    </location>
</feature>
<evidence type="ECO:0000313" key="9">
    <source>
        <dbReference type="Proteomes" id="UP000446786"/>
    </source>
</evidence>
<sequence>MRLLHAFASNAIGQVATIGIALATVPLFTSAFGTERYGCYLLLLAFQPYFAIHQLAAARLVTVASAKQELGDDSAPVMLRSILLCGIGLSALFTALFFFAYPWFSARFSGDTAVVPEVGDAWVWAAALILLNTVTLLQNHQLDGLKRFAASNVLTNTGNLLALLLPLAPGLYDGSFDRLVMAIAIARLVQAGIGWCLLPRTPWWRDTGKLMHEWAHHAGQFGWLTLSALCNAAIVTIDRILLGLTYSATALYFYAVPVGVAGRFVVLAAALGRAMGPDFATARHERSVELAREANHAVLATMLLFALPLSFFAYDLLALWVGTAFADQSTPIFRLAMVGLIGMSISQAPSILLHSTGRAQRQVWLQIVEVVPFVAAIYWASGLGLIAVAWVVVLRNVIDGIAHLWLVGLGWRSALRSLLVALSVLALGLAAPRFDIMPVGQQMLMFALLACIALAAIAILFPRTLRFGLAQLRSYVVVPSGKAGQE</sequence>
<evidence type="ECO:0000313" key="8">
    <source>
        <dbReference type="EMBL" id="MXP33869.1"/>
    </source>
</evidence>
<organism evidence="7 9">
    <name type="scientific">Parerythrobacter jejuensis</name>
    <dbReference type="NCBI Taxonomy" id="795812"/>
    <lineage>
        <taxon>Bacteria</taxon>
        <taxon>Pseudomonadati</taxon>
        <taxon>Pseudomonadota</taxon>
        <taxon>Alphaproteobacteria</taxon>
        <taxon>Sphingomonadales</taxon>
        <taxon>Erythrobacteraceae</taxon>
        <taxon>Parerythrobacter</taxon>
    </lineage>
</organism>
<evidence type="ECO:0000313" key="7">
    <source>
        <dbReference type="EMBL" id="MXP31109.1"/>
    </source>
</evidence>
<feature type="transmembrane region" description="Helical" evidence="6">
    <location>
        <begin position="221"/>
        <end position="246"/>
    </location>
</feature>
<feature type="transmembrane region" description="Helical" evidence="6">
    <location>
        <begin position="332"/>
        <end position="353"/>
    </location>
</feature>